<keyword evidence="1" id="KW-0511">Multifunctional enzyme</keyword>
<dbReference type="InterPro" id="IPR050951">
    <property type="entry name" value="Retrovirus_Pol_polyprotein"/>
</dbReference>
<dbReference type="EMBL" id="BMAW01108222">
    <property type="protein sequence ID" value="GFT32936.1"/>
    <property type="molecule type" value="Genomic_DNA"/>
</dbReference>
<dbReference type="Gene3D" id="3.30.70.270">
    <property type="match status" value="1"/>
</dbReference>
<dbReference type="InterPro" id="IPR041577">
    <property type="entry name" value="RT_RNaseH_2"/>
</dbReference>
<dbReference type="Pfam" id="PF17919">
    <property type="entry name" value="RT_RNaseH_2"/>
    <property type="match status" value="1"/>
</dbReference>
<accession>A0A8X6NSX0</accession>
<evidence type="ECO:0000313" key="3">
    <source>
        <dbReference type="EMBL" id="GFT32936.1"/>
    </source>
</evidence>
<evidence type="ECO:0000313" key="4">
    <source>
        <dbReference type="Proteomes" id="UP000887013"/>
    </source>
</evidence>
<evidence type="ECO:0000259" key="2">
    <source>
        <dbReference type="Pfam" id="PF17919"/>
    </source>
</evidence>
<organism evidence="3 4">
    <name type="scientific">Nephila pilipes</name>
    <name type="common">Giant wood spider</name>
    <name type="synonym">Nephila maculata</name>
    <dbReference type="NCBI Taxonomy" id="299642"/>
    <lineage>
        <taxon>Eukaryota</taxon>
        <taxon>Metazoa</taxon>
        <taxon>Ecdysozoa</taxon>
        <taxon>Arthropoda</taxon>
        <taxon>Chelicerata</taxon>
        <taxon>Arachnida</taxon>
        <taxon>Araneae</taxon>
        <taxon>Araneomorphae</taxon>
        <taxon>Entelegynae</taxon>
        <taxon>Araneoidea</taxon>
        <taxon>Nephilidae</taxon>
        <taxon>Nephila</taxon>
    </lineage>
</organism>
<dbReference type="Proteomes" id="UP000887013">
    <property type="component" value="Unassembled WGS sequence"/>
</dbReference>
<dbReference type="InterPro" id="IPR043502">
    <property type="entry name" value="DNA/RNA_pol_sf"/>
</dbReference>
<name>A0A8X6NSX0_NEPPI</name>
<dbReference type="SUPFAM" id="SSF56672">
    <property type="entry name" value="DNA/RNA polymerases"/>
    <property type="match status" value="1"/>
</dbReference>
<comment type="caution">
    <text evidence="3">The sequence shown here is derived from an EMBL/GenBank/DDBJ whole genome shotgun (WGS) entry which is preliminary data.</text>
</comment>
<dbReference type="PANTHER" id="PTHR37984">
    <property type="entry name" value="PROTEIN CBG26694"/>
    <property type="match status" value="1"/>
</dbReference>
<dbReference type="GO" id="GO:0071897">
    <property type="term" value="P:DNA biosynthetic process"/>
    <property type="evidence" value="ECO:0007669"/>
    <property type="project" value="UniProtKB-ARBA"/>
</dbReference>
<dbReference type="PANTHER" id="PTHR37984:SF5">
    <property type="entry name" value="PROTEIN NYNRIN-LIKE"/>
    <property type="match status" value="1"/>
</dbReference>
<dbReference type="InterPro" id="IPR043128">
    <property type="entry name" value="Rev_trsase/Diguanyl_cyclase"/>
</dbReference>
<evidence type="ECO:0000256" key="1">
    <source>
        <dbReference type="ARBA" id="ARBA00023268"/>
    </source>
</evidence>
<dbReference type="AlphaFoldDB" id="A0A8X6NSX0"/>
<dbReference type="GO" id="GO:0003824">
    <property type="term" value="F:catalytic activity"/>
    <property type="evidence" value="ECO:0007669"/>
    <property type="project" value="UniProtKB-KW"/>
</dbReference>
<keyword evidence="4" id="KW-1185">Reference proteome</keyword>
<reference evidence="3" key="1">
    <citation type="submission" date="2020-08" db="EMBL/GenBank/DDBJ databases">
        <title>Multicomponent nature underlies the extraordinary mechanical properties of spider dragline silk.</title>
        <authorList>
            <person name="Kono N."/>
            <person name="Nakamura H."/>
            <person name="Mori M."/>
            <person name="Yoshida Y."/>
            <person name="Ohtoshi R."/>
            <person name="Malay A.D."/>
            <person name="Moran D.A.P."/>
            <person name="Tomita M."/>
            <person name="Numata K."/>
            <person name="Arakawa K."/>
        </authorList>
    </citation>
    <scope>NUCLEOTIDE SEQUENCE</scope>
</reference>
<proteinExistence type="predicted"/>
<feature type="domain" description="Reverse transcriptase/retrotransposon-derived protein RNase H-like" evidence="2">
    <location>
        <begin position="80"/>
        <end position="134"/>
    </location>
</feature>
<dbReference type="OrthoDB" id="6428789at2759"/>
<gene>
    <name evidence="3" type="primary">X975_23274</name>
    <name evidence="3" type="ORF">NPIL_387281</name>
</gene>
<sequence>MFLFRREVGYLGHIISAEDVRTNPEMISTVKDWSRTEDVHQLWKFSWTMHVLQEICQGIFKYCQNLHKLIEVKQFLRIDEWEEAFGQQKKEFTYSPGLAYPQPDKLFILDTDASNESVRAVLSQEIDDREYVIAN</sequence>
<protein>
    <submittedName>
        <fullName evidence="3">Retrovirus-related Pol polyprotein from transposon 412</fullName>
    </submittedName>
</protein>